<evidence type="ECO:0000256" key="4">
    <source>
        <dbReference type="ARBA" id="ARBA00023242"/>
    </source>
</evidence>
<comment type="similarity">
    <text evidence="2">Belongs to the RIX1/PELP1 family.</text>
</comment>
<reference evidence="7" key="1">
    <citation type="journal article" date="2020" name="Stud. Mycol.">
        <title>101 Dothideomycetes genomes: a test case for predicting lifestyles and emergence of pathogens.</title>
        <authorList>
            <person name="Haridas S."/>
            <person name="Albert R."/>
            <person name="Binder M."/>
            <person name="Bloem J."/>
            <person name="Labutti K."/>
            <person name="Salamov A."/>
            <person name="Andreopoulos B."/>
            <person name="Baker S."/>
            <person name="Barry K."/>
            <person name="Bills G."/>
            <person name="Bluhm B."/>
            <person name="Cannon C."/>
            <person name="Castanera R."/>
            <person name="Culley D."/>
            <person name="Daum C."/>
            <person name="Ezra D."/>
            <person name="Gonzalez J."/>
            <person name="Henrissat B."/>
            <person name="Kuo A."/>
            <person name="Liang C."/>
            <person name="Lipzen A."/>
            <person name="Lutzoni F."/>
            <person name="Magnuson J."/>
            <person name="Mondo S."/>
            <person name="Nolan M."/>
            <person name="Ohm R."/>
            <person name="Pangilinan J."/>
            <person name="Park H.-J."/>
            <person name="Ramirez L."/>
            <person name="Alfaro M."/>
            <person name="Sun H."/>
            <person name="Tritt A."/>
            <person name="Yoshinaga Y."/>
            <person name="Zwiers L.-H."/>
            <person name="Turgeon B."/>
            <person name="Goodwin S."/>
            <person name="Spatafora J."/>
            <person name="Crous P."/>
            <person name="Grigoriev I."/>
        </authorList>
    </citation>
    <scope>NUCLEOTIDE SEQUENCE</scope>
    <source>
        <strain evidence="7">CBS 122367</strain>
    </source>
</reference>
<evidence type="ECO:0000256" key="5">
    <source>
        <dbReference type="SAM" id="MobiDB-lite"/>
    </source>
</evidence>
<feature type="region of interest" description="Disordered" evidence="5">
    <location>
        <begin position="675"/>
        <end position="723"/>
    </location>
</feature>
<accession>A0A6G1IR17</accession>
<feature type="region of interest" description="Disordered" evidence="5">
    <location>
        <begin position="765"/>
        <end position="786"/>
    </location>
</feature>
<dbReference type="Proteomes" id="UP000799291">
    <property type="component" value="Unassembled WGS sequence"/>
</dbReference>
<feature type="region of interest" description="Disordered" evidence="5">
    <location>
        <begin position="480"/>
        <end position="500"/>
    </location>
</feature>
<organism evidence="7 8">
    <name type="scientific">Lentithecium fluviatile CBS 122367</name>
    <dbReference type="NCBI Taxonomy" id="1168545"/>
    <lineage>
        <taxon>Eukaryota</taxon>
        <taxon>Fungi</taxon>
        <taxon>Dikarya</taxon>
        <taxon>Ascomycota</taxon>
        <taxon>Pezizomycotina</taxon>
        <taxon>Dothideomycetes</taxon>
        <taxon>Pleosporomycetidae</taxon>
        <taxon>Pleosporales</taxon>
        <taxon>Massarineae</taxon>
        <taxon>Lentitheciaceae</taxon>
        <taxon>Lentithecium</taxon>
    </lineage>
</organism>
<dbReference type="InterPro" id="IPR012583">
    <property type="entry name" value="RIX1_N"/>
</dbReference>
<evidence type="ECO:0000313" key="7">
    <source>
        <dbReference type="EMBL" id="KAF2680672.1"/>
    </source>
</evidence>
<sequence>MAPTPTELATLRALTFRISSTSTSQLPQHVPAIASSLANCRSLLSSAQTTGPKSSTEASVAIHKYRTLLSTLLQDRTIRGRWAAIILIKSTIEIGGWETLQKSLPWVRGLLGILSKPEPPSSKKLCLITLTRIFVLTREYPTLVREITTPSLPAFIQASLQIASSSPPASLLQTILECFNQLLPRHPTIFRSYLKQIYPLLEHTIAPTPSSKLSLEQTPGPGFEATTGVAAAARQLYTQLPCSAPKGASSQEWQESFKKTIDNVHHISDKVFRAVVEDWKPSSRDLRNVNGQTLEDEVQTLEADAMALPSWSGIFAGGERLVNLLRLVKDYIDCSTVGPVSLDVAVVIDLLTRLFSLTIPSSSGSKSFQSAIRFNNQVGKEERENLWLILPNVHVAAIDILQTLMCRCDKSTSAIDTIMLDQLVYVFASERDTPRVRTACYLAVAELLKRSGVALPKSLIDPLGLIIRTCCDDILPLDQSMSSSSKQSPQQAKTNGNSQQTLTNADTFLSATKGHQNSSVMFRGVQDAAYALLTVSLTNIQPHCLSESMRTRMDRTAILVGQKDAMVASVLNQPPSRKFGKPAASILPLLAQIHPGGQDVEAILRPRMPVIRTGGQDPVDDDDEEQSDEAQDGEEEEDRFVGNELDTLLETAANTNGVGEDIAITEAIDVAPTAASVNTPGISGHEESDPNNVDWSKGGNKRPQEENASLSPTKRAKTSETSEIATAPALIAVPNSIPTTVEVPATSGASASGEAVSAVPFASKTPILPPLAPLAQPPVEDSDDEDIVPLVLGQDTDEEYD</sequence>
<gene>
    <name evidence="7" type="ORF">K458DRAFT_392717</name>
</gene>
<evidence type="ECO:0000259" key="6">
    <source>
        <dbReference type="Pfam" id="PF08167"/>
    </source>
</evidence>
<evidence type="ECO:0000313" key="8">
    <source>
        <dbReference type="Proteomes" id="UP000799291"/>
    </source>
</evidence>
<feature type="domain" description="Pre-rRNA-processing protein RIX1 N-terminal" evidence="6">
    <location>
        <begin position="11"/>
        <end position="211"/>
    </location>
</feature>
<protein>
    <recommendedName>
        <fullName evidence="3">Pre-rRNA-processing protein RIX1</fullName>
    </recommendedName>
</protein>
<feature type="compositionally biased region" description="Low complexity" evidence="5">
    <location>
        <begin position="480"/>
        <end position="491"/>
    </location>
</feature>
<dbReference type="Pfam" id="PF08167">
    <property type="entry name" value="RIX1"/>
    <property type="match status" value="1"/>
</dbReference>
<dbReference type="PANTHER" id="PTHR34105">
    <property type="entry name" value="PROLINE-, GLUTAMIC ACID- AND LEUCINE-RICH PROTEIN 1"/>
    <property type="match status" value="1"/>
</dbReference>
<comment type="subcellular location">
    <subcellularLocation>
        <location evidence="1">Nucleus</location>
    </subcellularLocation>
</comment>
<proteinExistence type="inferred from homology"/>
<dbReference type="PANTHER" id="PTHR34105:SF1">
    <property type="entry name" value="PROLINE-, GLUTAMIC ACID- AND LEUCINE-RICH PROTEIN 1"/>
    <property type="match status" value="1"/>
</dbReference>
<evidence type="ECO:0000256" key="1">
    <source>
        <dbReference type="ARBA" id="ARBA00004123"/>
    </source>
</evidence>
<name>A0A6G1IR17_9PLEO</name>
<dbReference type="GO" id="GO:0006364">
    <property type="term" value="P:rRNA processing"/>
    <property type="evidence" value="ECO:0007669"/>
    <property type="project" value="TreeGrafter"/>
</dbReference>
<dbReference type="GO" id="GO:0005634">
    <property type="term" value="C:nucleus"/>
    <property type="evidence" value="ECO:0007669"/>
    <property type="project" value="UniProtKB-SubCell"/>
</dbReference>
<feature type="compositionally biased region" description="Pro residues" evidence="5">
    <location>
        <begin position="767"/>
        <end position="776"/>
    </location>
</feature>
<feature type="compositionally biased region" description="Acidic residues" evidence="5">
    <location>
        <begin position="618"/>
        <end position="638"/>
    </location>
</feature>
<dbReference type="SUPFAM" id="SSF48371">
    <property type="entry name" value="ARM repeat"/>
    <property type="match status" value="1"/>
</dbReference>
<evidence type="ECO:0000256" key="3">
    <source>
        <dbReference type="ARBA" id="ARBA00021502"/>
    </source>
</evidence>
<dbReference type="OrthoDB" id="20900at2759"/>
<feature type="region of interest" description="Disordered" evidence="5">
    <location>
        <begin position="611"/>
        <end position="640"/>
    </location>
</feature>
<dbReference type="InterPro" id="IPR016024">
    <property type="entry name" value="ARM-type_fold"/>
</dbReference>
<keyword evidence="4" id="KW-0539">Nucleus</keyword>
<dbReference type="AlphaFoldDB" id="A0A6G1IR17"/>
<evidence type="ECO:0000256" key="2">
    <source>
        <dbReference type="ARBA" id="ARBA00010511"/>
    </source>
</evidence>
<keyword evidence="8" id="KW-1185">Reference proteome</keyword>
<dbReference type="EMBL" id="MU005595">
    <property type="protein sequence ID" value="KAF2680672.1"/>
    <property type="molecule type" value="Genomic_DNA"/>
</dbReference>